<proteinExistence type="predicted"/>
<dbReference type="Proteomes" id="UP000294914">
    <property type="component" value="Unassembled WGS sequence"/>
</dbReference>
<evidence type="ECO:0000313" key="2">
    <source>
        <dbReference type="Proteomes" id="UP000294914"/>
    </source>
</evidence>
<dbReference type="EMBL" id="SOQX01000001">
    <property type="protein sequence ID" value="TDY04225.1"/>
    <property type="molecule type" value="Genomic_DNA"/>
</dbReference>
<organism evidence="1 2">
    <name type="scientific">Thiohalophilus thiocyanatoxydans</name>
    <dbReference type="NCBI Taxonomy" id="381308"/>
    <lineage>
        <taxon>Bacteria</taxon>
        <taxon>Pseudomonadati</taxon>
        <taxon>Pseudomonadota</taxon>
        <taxon>Gammaproteobacteria</taxon>
        <taxon>Thiohalomonadales</taxon>
        <taxon>Thiohalophilaceae</taxon>
        <taxon>Thiohalophilus</taxon>
    </lineage>
</organism>
<gene>
    <name evidence="1" type="ORF">EDC23_0598</name>
</gene>
<accession>A0A4V3H4R3</accession>
<keyword evidence="2" id="KW-1185">Reference proteome</keyword>
<reference evidence="1 2" key="1">
    <citation type="submission" date="2019-03" db="EMBL/GenBank/DDBJ databases">
        <title>Genomic Encyclopedia of Type Strains, Phase IV (KMG-IV): sequencing the most valuable type-strain genomes for metagenomic binning, comparative biology and taxonomic classification.</title>
        <authorList>
            <person name="Goeker M."/>
        </authorList>
    </citation>
    <scope>NUCLEOTIDE SEQUENCE [LARGE SCALE GENOMIC DNA]</scope>
    <source>
        <strain evidence="1 2">DSM 16326</strain>
    </source>
</reference>
<protein>
    <submittedName>
        <fullName evidence="1">Uncharacterized protein</fullName>
    </submittedName>
</protein>
<name>A0A4V3H4R3_9GAMM</name>
<dbReference type="AlphaFoldDB" id="A0A4V3H4R3"/>
<evidence type="ECO:0000313" key="1">
    <source>
        <dbReference type="EMBL" id="TDY04225.1"/>
    </source>
</evidence>
<sequence>MPRKVVRDSSRRPQASVTYGNHYRLGNLLVGQVAREYYLT</sequence>
<comment type="caution">
    <text evidence="1">The sequence shown here is derived from an EMBL/GenBank/DDBJ whole genome shotgun (WGS) entry which is preliminary data.</text>
</comment>